<keyword evidence="3" id="KW-0406">Ion transport</keyword>
<dbReference type="Pfam" id="PF01895">
    <property type="entry name" value="PhoU"/>
    <property type="match status" value="2"/>
</dbReference>
<dbReference type="OrthoDB" id="85913at2157"/>
<evidence type="ECO:0000313" key="3">
    <source>
        <dbReference type="EMBL" id="TYL39916.1"/>
    </source>
</evidence>
<name>A0A8J8Q5W5_9EURY</name>
<keyword evidence="3" id="KW-0407">Ion channel</keyword>
<proteinExistence type="predicted"/>
<dbReference type="Gene3D" id="1.20.58.220">
    <property type="entry name" value="Phosphate transport system protein phou homolog 2, domain 2"/>
    <property type="match status" value="2"/>
</dbReference>
<dbReference type="InterPro" id="IPR036721">
    <property type="entry name" value="RCK_C_sf"/>
</dbReference>
<gene>
    <name evidence="3" type="ORF">CV102_06490</name>
</gene>
<dbReference type="EMBL" id="PHNJ01000002">
    <property type="protein sequence ID" value="TYL39916.1"/>
    <property type="molecule type" value="Genomic_DNA"/>
</dbReference>
<dbReference type="GO" id="GO:0006813">
    <property type="term" value="P:potassium ion transport"/>
    <property type="evidence" value="ECO:0007669"/>
    <property type="project" value="InterPro"/>
</dbReference>
<dbReference type="PROSITE" id="PS51202">
    <property type="entry name" value="RCK_C"/>
    <property type="match status" value="2"/>
</dbReference>
<dbReference type="InterPro" id="IPR026022">
    <property type="entry name" value="PhoU_dom"/>
</dbReference>
<keyword evidence="3" id="KW-0813">Transport</keyword>
<sequence length="406" mass="43820">MDPLEDEASPVSIEYEPVSVKDVLVEMKDTAELLIDLSYSAVLHRNEDLAKEVLRLERQMDVLEMRARMGLLMASRNPSDAEQLAPVLGIVAATGTISDAAGDIAKIVLEEMGLPEAMRAALPEAAEVLVRGVVDPDSPYADRTLQDIDLESETGVRVIALRRGDDWLLNPGPTTTVASNDVALLRGPDSAIEDVCELLTGSAYETPEVDAPDIDDLERAVDTIIHMKNLSELAIDLAYSSVLFDSEGLAEEVRNLEVEVDAMQSRFEAWTLRAAADAPDPVMLRGLIRLGTSTEVISDAAVDLSEGVLRRLDVHPVVQMAVEESDEIITRVEVQPGSALDGTEINTGVPDTESTMSVIAIRRPEEGWLLVGDADAEIHGGDVLISKGTRTAAEAFDELSQASTEQ</sequence>
<dbReference type="InterPro" id="IPR006037">
    <property type="entry name" value="RCK_C"/>
</dbReference>
<dbReference type="RefSeq" id="WP_148857048.1">
    <property type="nucleotide sequence ID" value="NZ_PHNJ01000002.1"/>
</dbReference>
<dbReference type="InterPro" id="IPR038078">
    <property type="entry name" value="PhoU-like_sf"/>
</dbReference>
<dbReference type="InterPro" id="IPR050144">
    <property type="entry name" value="AAE_transporter"/>
</dbReference>
<evidence type="ECO:0000256" key="1">
    <source>
        <dbReference type="SAM" id="Coils"/>
    </source>
</evidence>
<dbReference type="AlphaFoldDB" id="A0A8J8Q5W5"/>
<protein>
    <submittedName>
        <fullName evidence="3">Potassium channel protein</fullName>
    </submittedName>
</protein>
<accession>A0A8J8Q5W5</accession>
<keyword evidence="4" id="KW-1185">Reference proteome</keyword>
<dbReference type="Proteomes" id="UP000766904">
    <property type="component" value="Unassembled WGS sequence"/>
</dbReference>
<reference evidence="3" key="1">
    <citation type="submission" date="2017-11" db="EMBL/GenBank/DDBJ databases">
        <authorList>
            <person name="Kajale S.C."/>
            <person name="Sharma A."/>
        </authorList>
    </citation>
    <scope>NUCLEOTIDE SEQUENCE</scope>
    <source>
        <strain evidence="3">LS1_42</strain>
    </source>
</reference>
<dbReference type="SUPFAM" id="SSF116726">
    <property type="entry name" value="TrkA C-terminal domain-like"/>
    <property type="match status" value="2"/>
</dbReference>
<comment type="caution">
    <text evidence="3">The sequence shown here is derived from an EMBL/GenBank/DDBJ whole genome shotgun (WGS) entry which is preliminary data.</text>
</comment>
<feature type="domain" description="RCK C-terminal" evidence="2">
    <location>
        <begin position="115"/>
        <end position="201"/>
    </location>
</feature>
<dbReference type="SUPFAM" id="SSF109755">
    <property type="entry name" value="PhoU-like"/>
    <property type="match status" value="2"/>
</dbReference>
<dbReference type="Pfam" id="PF02080">
    <property type="entry name" value="TrkA_C"/>
    <property type="match status" value="1"/>
</dbReference>
<feature type="domain" description="RCK C-terminal" evidence="2">
    <location>
        <begin position="315"/>
        <end position="402"/>
    </location>
</feature>
<dbReference type="Gene3D" id="3.30.70.1450">
    <property type="entry name" value="Regulator of K+ conductance, C-terminal domain"/>
    <property type="match status" value="2"/>
</dbReference>
<keyword evidence="1" id="KW-0175">Coiled coil</keyword>
<organism evidence="3 4">
    <name type="scientific">Natronococcus pandeyae</name>
    <dbReference type="NCBI Taxonomy" id="2055836"/>
    <lineage>
        <taxon>Archaea</taxon>
        <taxon>Methanobacteriati</taxon>
        <taxon>Methanobacteriota</taxon>
        <taxon>Stenosarchaea group</taxon>
        <taxon>Halobacteria</taxon>
        <taxon>Halobacteriales</taxon>
        <taxon>Natrialbaceae</taxon>
        <taxon>Natronococcus</taxon>
    </lineage>
</organism>
<dbReference type="PANTHER" id="PTHR30445:SF8">
    <property type="entry name" value="K(+)_H(+) ANTIPORTER SUBUNIT KHTT"/>
    <property type="match status" value="1"/>
</dbReference>
<evidence type="ECO:0000259" key="2">
    <source>
        <dbReference type="PROSITE" id="PS51202"/>
    </source>
</evidence>
<feature type="coiled-coil region" evidence="1">
    <location>
        <begin position="39"/>
        <end position="66"/>
    </location>
</feature>
<dbReference type="PANTHER" id="PTHR30445">
    <property type="entry name" value="K(+)_H(+) ANTIPORTER SUBUNIT KHTT"/>
    <property type="match status" value="1"/>
</dbReference>
<evidence type="ECO:0000313" key="4">
    <source>
        <dbReference type="Proteomes" id="UP000766904"/>
    </source>
</evidence>
<dbReference type="GO" id="GO:0008324">
    <property type="term" value="F:monoatomic cation transmembrane transporter activity"/>
    <property type="evidence" value="ECO:0007669"/>
    <property type="project" value="InterPro"/>
</dbReference>